<feature type="compositionally biased region" description="Basic and acidic residues" evidence="1">
    <location>
        <begin position="113"/>
        <end position="142"/>
    </location>
</feature>
<organism evidence="3 4">
    <name type="scientific">Mya arenaria</name>
    <name type="common">Soft-shell clam</name>
    <dbReference type="NCBI Taxonomy" id="6604"/>
    <lineage>
        <taxon>Eukaryota</taxon>
        <taxon>Metazoa</taxon>
        <taxon>Spiralia</taxon>
        <taxon>Lophotrochozoa</taxon>
        <taxon>Mollusca</taxon>
        <taxon>Bivalvia</taxon>
        <taxon>Autobranchia</taxon>
        <taxon>Heteroconchia</taxon>
        <taxon>Euheterodonta</taxon>
        <taxon>Imparidentia</taxon>
        <taxon>Neoheterodontei</taxon>
        <taxon>Myida</taxon>
        <taxon>Myoidea</taxon>
        <taxon>Myidae</taxon>
        <taxon>Mya</taxon>
    </lineage>
</organism>
<feature type="chain" id="PRO_5046604920" evidence="2">
    <location>
        <begin position="23"/>
        <end position="244"/>
    </location>
</feature>
<reference evidence="3" key="1">
    <citation type="submission" date="2022-11" db="EMBL/GenBank/DDBJ databases">
        <title>Centuries of genome instability and evolution in soft-shell clam transmissible cancer (bioRxiv).</title>
        <authorList>
            <person name="Hart S.F.M."/>
            <person name="Yonemitsu M.A."/>
            <person name="Giersch R.M."/>
            <person name="Beal B.F."/>
            <person name="Arriagada G."/>
            <person name="Davis B.W."/>
            <person name="Ostrander E.A."/>
            <person name="Goff S.P."/>
            <person name="Metzger M.J."/>
        </authorList>
    </citation>
    <scope>NUCLEOTIDE SEQUENCE</scope>
    <source>
        <strain evidence="3">MELC-2E11</strain>
        <tissue evidence="3">Siphon/mantle</tissue>
    </source>
</reference>
<gene>
    <name evidence="3" type="ORF">MAR_016730</name>
</gene>
<feature type="compositionally biased region" description="Basic residues" evidence="1">
    <location>
        <begin position="175"/>
        <end position="185"/>
    </location>
</feature>
<feature type="compositionally biased region" description="Gly residues" evidence="1">
    <location>
        <begin position="231"/>
        <end position="244"/>
    </location>
</feature>
<evidence type="ECO:0000256" key="2">
    <source>
        <dbReference type="SAM" id="SignalP"/>
    </source>
</evidence>
<feature type="signal peptide" evidence="2">
    <location>
        <begin position="1"/>
        <end position="22"/>
    </location>
</feature>
<feature type="compositionally biased region" description="Gly residues" evidence="1">
    <location>
        <begin position="202"/>
        <end position="212"/>
    </location>
</feature>
<feature type="compositionally biased region" description="Basic and acidic residues" evidence="1">
    <location>
        <begin position="87"/>
        <end position="101"/>
    </location>
</feature>
<feature type="region of interest" description="Disordered" evidence="1">
    <location>
        <begin position="87"/>
        <end position="244"/>
    </location>
</feature>
<keyword evidence="4" id="KW-1185">Reference proteome</keyword>
<name>A0ABY7E9R3_MYAAR</name>
<dbReference type="EMBL" id="CP111017">
    <property type="protein sequence ID" value="WAR06772.1"/>
    <property type="molecule type" value="Genomic_DNA"/>
</dbReference>
<evidence type="ECO:0000313" key="4">
    <source>
        <dbReference type="Proteomes" id="UP001164746"/>
    </source>
</evidence>
<accession>A0ABY7E9R3</accession>
<feature type="compositionally biased region" description="Low complexity" evidence="1">
    <location>
        <begin position="213"/>
        <end position="230"/>
    </location>
</feature>
<evidence type="ECO:0000256" key="1">
    <source>
        <dbReference type="SAM" id="MobiDB-lite"/>
    </source>
</evidence>
<evidence type="ECO:0000313" key="3">
    <source>
        <dbReference type="EMBL" id="WAR06772.1"/>
    </source>
</evidence>
<keyword evidence="2" id="KW-0732">Signal</keyword>
<dbReference type="Proteomes" id="UP001164746">
    <property type="component" value="Chromosome 6"/>
</dbReference>
<sequence length="244" mass="26336">MKISLVSLLLVACVYVQHVTSGAHVTDLIDEEEVAIYSSNQLDYVLNKGGREKRALPAIPVIVGVGVRAIKALKDLKKARDAVKAAKEAKKAKDKLLKDTKPSPTNRNPRVQQHRDAKNDPEKKFDSLKPKDVKSIKTKEGVNMRVGKVGDNTVKVRDRSGTDQKGPPTIDMHKTGVKAKARITTKVRFDKPTKTPEPSGKKSGGGLWGGGSKKSSSSSSSSSKSDSGGSKKSGGGGGWWRRRR</sequence>
<feature type="compositionally biased region" description="Polar residues" evidence="1">
    <location>
        <begin position="102"/>
        <end position="111"/>
    </location>
</feature>
<protein>
    <submittedName>
        <fullName evidence="3">Uncharacterized protein</fullName>
    </submittedName>
</protein>
<proteinExistence type="predicted"/>